<keyword evidence="5 7" id="KW-0472">Membrane</keyword>
<dbReference type="PANTHER" id="PTHR30287">
    <property type="entry name" value="MEMBRANE COMPONENT OF PREDICTED ABC SUPERFAMILY METABOLITE UPTAKE TRANSPORTER"/>
    <property type="match status" value="1"/>
</dbReference>
<reference evidence="9 10" key="1">
    <citation type="submission" date="2020-03" db="EMBL/GenBank/DDBJ databases">
        <title>Comparative genomics of Weissella paramesenteroides.</title>
        <authorList>
            <person name="Kant R."/>
            <person name="Takala T."/>
            <person name="Saris P."/>
        </authorList>
    </citation>
    <scope>NUCLEOTIDE SEQUENCE [LARGE SCALE GENOMIC DNA]</scope>
    <source>
        <strain evidence="9 10">SJ27-4</strain>
    </source>
</reference>
<dbReference type="InterPro" id="IPR038766">
    <property type="entry name" value="Membrane_comp_ABC_pdt"/>
</dbReference>
<evidence type="ECO:0000313" key="9">
    <source>
        <dbReference type="EMBL" id="MDF8370804.1"/>
    </source>
</evidence>
<dbReference type="Pfam" id="PF02687">
    <property type="entry name" value="FtsX"/>
    <property type="match status" value="2"/>
</dbReference>
<feature type="coiled-coil region" evidence="6">
    <location>
        <begin position="275"/>
        <end position="302"/>
    </location>
</feature>
<feature type="domain" description="ABC3 transporter permease C-terminal" evidence="8">
    <location>
        <begin position="730"/>
        <end position="840"/>
    </location>
</feature>
<evidence type="ECO:0000256" key="2">
    <source>
        <dbReference type="ARBA" id="ARBA00022475"/>
    </source>
</evidence>
<evidence type="ECO:0000256" key="5">
    <source>
        <dbReference type="ARBA" id="ARBA00023136"/>
    </source>
</evidence>
<keyword evidence="3 7" id="KW-0812">Transmembrane</keyword>
<dbReference type="PANTHER" id="PTHR30287:SF1">
    <property type="entry name" value="INNER MEMBRANE PROTEIN"/>
    <property type="match status" value="1"/>
</dbReference>
<dbReference type="EMBL" id="JAANXN010000004">
    <property type="protein sequence ID" value="MDF8370804.1"/>
    <property type="molecule type" value="Genomic_DNA"/>
</dbReference>
<evidence type="ECO:0000259" key="8">
    <source>
        <dbReference type="Pfam" id="PF02687"/>
    </source>
</evidence>
<feature type="transmembrane region" description="Helical" evidence="7">
    <location>
        <begin position="779"/>
        <end position="801"/>
    </location>
</feature>
<feature type="transmembrane region" description="Helical" evidence="7">
    <location>
        <begin position="498"/>
        <end position="518"/>
    </location>
</feature>
<gene>
    <name evidence="9" type="ORF">G9403_03900</name>
</gene>
<dbReference type="AlphaFoldDB" id="A0ABD4XHW6"/>
<comment type="subcellular location">
    <subcellularLocation>
        <location evidence="1">Cell membrane</location>
        <topology evidence="1">Multi-pass membrane protein</topology>
    </subcellularLocation>
</comment>
<feature type="transmembrane region" description="Helical" evidence="7">
    <location>
        <begin position="727"/>
        <end position="746"/>
    </location>
</feature>
<dbReference type="RefSeq" id="WP_277362113.1">
    <property type="nucleotide sequence ID" value="NZ_JAANXN010000004.1"/>
</dbReference>
<name>A0ABD4XHW6_WEIPA</name>
<keyword evidence="4 7" id="KW-1133">Transmembrane helix</keyword>
<comment type="caution">
    <text evidence="9">The sequence shown here is derived from an EMBL/GenBank/DDBJ whole genome shotgun (WGS) entry which is preliminary data.</text>
</comment>
<evidence type="ECO:0000313" key="10">
    <source>
        <dbReference type="Proteomes" id="UP001215461"/>
    </source>
</evidence>
<dbReference type="GO" id="GO:0005886">
    <property type="term" value="C:plasma membrane"/>
    <property type="evidence" value="ECO:0007669"/>
    <property type="project" value="UniProtKB-SubCell"/>
</dbReference>
<dbReference type="InterPro" id="IPR003838">
    <property type="entry name" value="ABC3_permease_C"/>
</dbReference>
<protein>
    <submittedName>
        <fullName evidence="9">ABC transporter permease</fullName>
    </submittedName>
</protein>
<feature type="transmembrane region" description="Helical" evidence="7">
    <location>
        <begin position="425"/>
        <end position="445"/>
    </location>
</feature>
<evidence type="ECO:0000256" key="6">
    <source>
        <dbReference type="SAM" id="Coils"/>
    </source>
</evidence>
<feature type="transmembrane region" description="Helical" evidence="7">
    <location>
        <begin position="332"/>
        <end position="349"/>
    </location>
</feature>
<keyword evidence="6" id="KW-0175">Coiled coil</keyword>
<feature type="transmembrane region" description="Helical" evidence="7">
    <location>
        <begin position="377"/>
        <end position="405"/>
    </location>
</feature>
<evidence type="ECO:0000256" key="3">
    <source>
        <dbReference type="ARBA" id="ARBA00022692"/>
    </source>
</evidence>
<sequence>MSKINLNTLRELKSSKARFFSVTLLLALAVFIFAGLKATTPDMNQTMRSEYDKTNLADAQLNNSLGFTGSEIESIQKNKNIKSVSKSFQTIAVTSNNKHAINIISNPEKLSKFTITKGREPKKDNEIILGEQLRGDYNIGQQIKIKHNDDLKQKQYKIVGFATSSVYMKKSNLGQTNLGDGQIDAFAGVKKTTFTRSDPNILQVQFKNLSGDAYQDKYEYALRHKVSLLQSKLNDLSQQRRNELLSSVDDKINQAHAAQTALLKQKILTSNGATLQALNHKQADLKAQINQAEVQKDTINQLKYTVQSRGQFSVGYSDMGSDADRITGLSNTFPIFFFTVALMVSFTVMRRMVEEKRVEIGTLKALGYSNNKIASEYYLYASLTSVVGTIIGAGLGLFILPKVIFNSFAANYVLNDVHLTWQTTPILVSFALTLLSTVFAVFLAIRPLFAQQTTALMLPKAPTAAKKILLEHITWFWNKLSFSRKVTARNIFRYKGRMWMTILGVAGSTAMLITGFGMQQSLNKMIPTQYGEITHYQLLGVFNNNANNAADYGKMVRRDKNISDSKPAYFQNVTVAVPHIQDLQSVPMIVTNNDNLSTFIDLKSKNNKKISLKQDGITISSKLAKIQNLSFGGHFTIKDAQQNKHRVKIANITRNYTGHAIYMSQAYYKKIFKKEYSTNAYLIKLNNNQQAEQVSRRLNNVTSSITVINSDDTKETINSILKSLNRVVWVIVVVSAILAFIVLYTLTNINVSERIRELSTIKVLGFYPKEVLAYIYRETIILTFAGLVIGFISGIFVHAYLMTIITPENVLSVPGISWQIFGIAMLLIILFTGLVAILMKKKIDAVDMLEALKSVD</sequence>
<evidence type="ECO:0000256" key="7">
    <source>
        <dbReference type="SAM" id="Phobius"/>
    </source>
</evidence>
<dbReference type="Proteomes" id="UP001215461">
    <property type="component" value="Unassembled WGS sequence"/>
</dbReference>
<evidence type="ECO:0000256" key="1">
    <source>
        <dbReference type="ARBA" id="ARBA00004651"/>
    </source>
</evidence>
<feature type="transmembrane region" description="Helical" evidence="7">
    <location>
        <begin position="816"/>
        <end position="839"/>
    </location>
</feature>
<accession>A0ABD4XHW6</accession>
<evidence type="ECO:0000256" key="4">
    <source>
        <dbReference type="ARBA" id="ARBA00022989"/>
    </source>
</evidence>
<keyword evidence="2" id="KW-1003">Cell membrane</keyword>
<feature type="domain" description="ABC3 transporter permease C-terminal" evidence="8">
    <location>
        <begin position="332"/>
        <end position="449"/>
    </location>
</feature>
<proteinExistence type="predicted"/>
<organism evidence="9 10">
    <name type="scientific">Weissella paramesenteroides</name>
    <name type="common">Leuconostoc paramesenteroides</name>
    <dbReference type="NCBI Taxonomy" id="1249"/>
    <lineage>
        <taxon>Bacteria</taxon>
        <taxon>Bacillati</taxon>
        <taxon>Bacillota</taxon>
        <taxon>Bacilli</taxon>
        <taxon>Lactobacillales</taxon>
        <taxon>Lactobacillaceae</taxon>
        <taxon>Weissella</taxon>
    </lineage>
</organism>